<dbReference type="SUPFAM" id="SSF63380">
    <property type="entry name" value="Riboflavin synthase domain-like"/>
    <property type="match status" value="1"/>
</dbReference>
<evidence type="ECO:0000256" key="2">
    <source>
        <dbReference type="ARBA" id="ARBA00004294"/>
    </source>
</evidence>
<evidence type="ECO:0000256" key="10">
    <source>
        <dbReference type="ARBA" id="ARBA00023027"/>
    </source>
</evidence>
<keyword evidence="10 13" id="KW-0520">NAD</keyword>
<accession>A0A9C7Q0B1</accession>
<dbReference type="CDD" id="cd06183">
    <property type="entry name" value="cyt_b5_reduct_like"/>
    <property type="match status" value="1"/>
</dbReference>
<comment type="cofactor">
    <cofactor evidence="1 12 13">
        <name>FAD</name>
        <dbReference type="ChEBI" id="CHEBI:57692"/>
    </cofactor>
</comment>
<protein>
    <recommendedName>
        <fullName evidence="13">NADH-cytochrome b5 reductase</fullName>
        <ecNumber evidence="13">1.6.2.2</ecNumber>
    </recommendedName>
</protein>
<dbReference type="InterPro" id="IPR008333">
    <property type="entry name" value="Cbr1-like_FAD-bd_dom"/>
</dbReference>
<keyword evidence="17" id="KW-1185">Reference proteome</keyword>
<dbReference type="InterPro" id="IPR001834">
    <property type="entry name" value="CBR-like"/>
</dbReference>
<dbReference type="PROSITE" id="PS51384">
    <property type="entry name" value="FAD_FR"/>
    <property type="match status" value="1"/>
</dbReference>
<evidence type="ECO:0000256" key="12">
    <source>
        <dbReference type="PIRSR" id="PIRSR601834-1"/>
    </source>
</evidence>
<dbReference type="InterPro" id="IPR001709">
    <property type="entry name" value="Flavoprot_Pyr_Nucl_cyt_Rdtase"/>
</dbReference>
<dbReference type="GO" id="GO:0005741">
    <property type="term" value="C:mitochondrial outer membrane"/>
    <property type="evidence" value="ECO:0007669"/>
    <property type="project" value="UniProtKB-SubCell"/>
</dbReference>
<comment type="catalytic activity">
    <reaction evidence="13">
        <text>2 Fe(III)-[cytochrome b5] + NADH = 2 Fe(II)-[cytochrome b5] + NAD(+) + H(+)</text>
        <dbReference type="Rhea" id="RHEA:46680"/>
        <dbReference type="Rhea" id="RHEA-COMP:10438"/>
        <dbReference type="Rhea" id="RHEA-COMP:10439"/>
        <dbReference type="ChEBI" id="CHEBI:15378"/>
        <dbReference type="ChEBI" id="CHEBI:29033"/>
        <dbReference type="ChEBI" id="CHEBI:29034"/>
        <dbReference type="ChEBI" id="CHEBI:57540"/>
        <dbReference type="ChEBI" id="CHEBI:57945"/>
        <dbReference type="EC" id="1.6.2.2"/>
    </reaction>
</comment>
<keyword evidence="11 14" id="KW-0472">Membrane</keyword>
<gene>
    <name evidence="16" type="ORF">GpartN1_g5506.t1</name>
</gene>
<feature type="transmembrane region" description="Helical" evidence="14">
    <location>
        <begin position="20"/>
        <end position="38"/>
    </location>
</feature>
<dbReference type="EMBL" id="BQMJ01000046">
    <property type="protein sequence ID" value="GJQ13715.1"/>
    <property type="molecule type" value="Genomic_DNA"/>
</dbReference>
<dbReference type="FunFam" id="3.40.50.80:FF:000019">
    <property type="entry name" value="NADH-cytochrome b5 reductase"/>
    <property type="match status" value="1"/>
</dbReference>
<dbReference type="SUPFAM" id="SSF52343">
    <property type="entry name" value="Ferredoxin reductase-like, C-terminal NADP-linked domain"/>
    <property type="match status" value="1"/>
</dbReference>
<evidence type="ECO:0000256" key="3">
    <source>
        <dbReference type="ARBA" id="ARBA00006105"/>
    </source>
</evidence>
<name>A0A9C7Q0B1_9RHOD</name>
<evidence type="ECO:0000256" key="6">
    <source>
        <dbReference type="ARBA" id="ARBA00022787"/>
    </source>
</evidence>
<dbReference type="Pfam" id="PF00970">
    <property type="entry name" value="FAD_binding_6"/>
    <property type="match status" value="1"/>
</dbReference>
<dbReference type="Gene3D" id="2.40.30.10">
    <property type="entry name" value="Translation factors"/>
    <property type="match status" value="1"/>
</dbReference>
<feature type="binding site" evidence="12">
    <location>
        <position position="141"/>
    </location>
    <ligand>
        <name>FAD</name>
        <dbReference type="ChEBI" id="CHEBI:57692"/>
    </ligand>
</feature>
<keyword evidence="6" id="KW-0496">Mitochondrion</keyword>
<comment type="caution">
    <text evidence="16">The sequence shown here is derived from an EMBL/GenBank/DDBJ whole genome shotgun (WGS) entry which is preliminary data.</text>
</comment>
<dbReference type="Pfam" id="PF00175">
    <property type="entry name" value="NAD_binding_1"/>
    <property type="match status" value="1"/>
</dbReference>
<evidence type="ECO:0000256" key="1">
    <source>
        <dbReference type="ARBA" id="ARBA00001974"/>
    </source>
</evidence>
<comment type="similarity">
    <text evidence="3 13">Belongs to the flavoprotein pyridine nucleotide cytochrome reductase family.</text>
</comment>
<evidence type="ECO:0000256" key="13">
    <source>
        <dbReference type="RuleBase" id="RU361226"/>
    </source>
</evidence>
<keyword evidence="9 13" id="KW-0560">Oxidoreductase</keyword>
<dbReference type="InterPro" id="IPR039261">
    <property type="entry name" value="FNR_nucleotide-bd"/>
</dbReference>
<dbReference type="PRINTS" id="PR00371">
    <property type="entry name" value="FPNCR"/>
</dbReference>
<keyword evidence="8 14" id="KW-1133">Transmembrane helix</keyword>
<reference evidence="16" key="2">
    <citation type="submission" date="2022-01" db="EMBL/GenBank/DDBJ databases">
        <authorList>
            <person name="Hirooka S."/>
            <person name="Miyagishima S.Y."/>
        </authorList>
    </citation>
    <scope>NUCLEOTIDE SEQUENCE</scope>
    <source>
        <strain evidence="16">NBRC 102759</strain>
    </source>
</reference>
<feature type="binding site" evidence="12">
    <location>
        <position position="129"/>
    </location>
    <ligand>
        <name>FAD</name>
        <dbReference type="ChEBI" id="CHEBI:57692"/>
    </ligand>
</feature>
<evidence type="ECO:0000313" key="17">
    <source>
        <dbReference type="Proteomes" id="UP001061958"/>
    </source>
</evidence>
<sequence length="297" mass="34014">MKLTEWFKLESLHISSSPLLLSVIGIFVLLVTSFVRILRKLYKGKSFHRDDFNSLALDPLDFRSFKLIEKAIVTPNVRLFRFAASHPEQLVNVPLGKHIYAKAWINGKEVRRPYNPINKPNQVGYFDILVKIYPAPYGLFSRYLDSLEIGDCVEFRGPKGKFEYKRNMKKRLGMIAGGTGITPMFQLIDAILNDPLERTQISLIYANHTEQDIIFRNKLESLASQFPTRLKLYFVLNQPPSSWSQGVGFINEKHIQHHLGYASSSIMILVCGPPAMTKAMMILLNKLGYKGEDIFKF</sequence>
<feature type="binding site" evidence="12">
    <location>
        <position position="113"/>
    </location>
    <ligand>
        <name>FAD</name>
        <dbReference type="ChEBI" id="CHEBI:57692"/>
    </ligand>
</feature>
<feature type="binding site" evidence="12">
    <location>
        <position position="182"/>
    </location>
    <ligand>
        <name>FAD</name>
        <dbReference type="ChEBI" id="CHEBI:57692"/>
    </ligand>
</feature>
<dbReference type="Proteomes" id="UP001061958">
    <property type="component" value="Unassembled WGS sequence"/>
</dbReference>
<feature type="domain" description="FAD-binding FR-type" evidence="15">
    <location>
        <begin position="60"/>
        <end position="165"/>
    </location>
</feature>
<dbReference type="EC" id="1.6.2.2" evidence="13"/>
<dbReference type="InterPro" id="IPR001433">
    <property type="entry name" value="OxRdtase_FAD/NAD-bd"/>
</dbReference>
<evidence type="ECO:0000256" key="4">
    <source>
        <dbReference type="ARBA" id="ARBA00022630"/>
    </source>
</evidence>
<keyword evidence="5 14" id="KW-0812">Transmembrane</keyword>
<keyword evidence="7 12" id="KW-0274">FAD</keyword>
<evidence type="ECO:0000256" key="11">
    <source>
        <dbReference type="ARBA" id="ARBA00023136"/>
    </source>
</evidence>
<evidence type="ECO:0000256" key="14">
    <source>
        <dbReference type="SAM" id="Phobius"/>
    </source>
</evidence>
<dbReference type="InterPro" id="IPR017938">
    <property type="entry name" value="Riboflavin_synthase-like_b-brl"/>
</dbReference>
<dbReference type="GO" id="GO:0090524">
    <property type="term" value="F:cytochrome-b5 reductase activity, acting on NADH"/>
    <property type="evidence" value="ECO:0007669"/>
    <property type="project" value="UniProtKB-EC"/>
</dbReference>
<feature type="binding site" evidence="12">
    <location>
        <position position="131"/>
    </location>
    <ligand>
        <name>FAD</name>
        <dbReference type="ChEBI" id="CHEBI:57692"/>
    </ligand>
</feature>
<keyword evidence="4 12" id="KW-0285">Flavoprotein</keyword>
<dbReference type="AlphaFoldDB" id="A0A9C7Q0B1"/>
<comment type="subcellular location">
    <subcellularLocation>
        <location evidence="2">Mitochondrion outer membrane</location>
    </subcellularLocation>
</comment>
<dbReference type="PANTHER" id="PTHR19370">
    <property type="entry name" value="NADH-CYTOCHROME B5 REDUCTASE"/>
    <property type="match status" value="1"/>
</dbReference>
<organism evidence="16 17">
    <name type="scientific">Galdieria partita</name>
    <dbReference type="NCBI Taxonomy" id="83374"/>
    <lineage>
        <taxon>Eukaryota</taxon>
        <taxon>Rhodophyta</taxon>
        <taxon>Bangiophyceae</taxon>
        <taxon>Galdieriales</taxon>
        <taxon>Galdieriaceae</taxon>
        <taxon>Galdieria</taxon>
    </lineage>
</organism>
<evidence type="ECO:0000313" key="16">
    <source>
        <dbReference type="EMBL" id="GJQ13715.1"/>
    </source>
</evidence>
<evidence type="ECO:0000256" key="8">
    <source>
        <dbReference type="ARBA" id="ARBA00022989"/>
    </source>
</evidence>
<dbReference type="PANTHER" id="PTHR19370:SF184">
    <property type="entry name" value="NADH-CYTOCHROME B5 REDUCTASE-LIKE"/>
    <property type="match status" value="1"/>
</dbReference>
<evidence type="ECO:0000256" key="5">
    <source>
        <dbReference type="ARBA" id="ARBA00022692"/>
    </source>
</evidence>
<dbReference type="PRINTS" id="PR00406">
    <property type="entry name" value="CYTB5RDTASE"/>
</dbReference>
<keyword evidence="6" id="KW-1000">Mitochondrion outer membrane</keyword>
<dbReference type="OrthoDB" id="432685at2759"/>
<proteinExistence type="inferred from homology"/>
<dbReference type="Gene3D" id="3.40.50.80">
    <property type="entry name" value="Nucleotide-binding domain of ferredoxin-NADP reductase (FNR) module"/>
    <property type="match status" value="1"/>
</dbReference>
<feature type="binding site" evidence="12">
    <location>
        <position position="114"/>
    </location>
    <ligand>
        <name>FAD</name>
        <dbReference type="ChEBI" id="CHEBI:57692"/>
    </ligand>
</feature>
<evidence type="ECO:0000259" key="15">
    <source>
        <dbReference type="PROSITE" id="PS51384"/>
    </source>
</evidence>
<evidence type="ECO:0000256" key="9">
    <source>
        <dbReference type="ARBA" id="ARBA00023002"/>
    </source>
</evidence>
<feature type="binding site" evidence="12">
    <location>
        <position position="112"/>
    </location>
    <ligand>
        <name>FAD</name>
        <dbReference type="ChEBI" id="CHEBI:57692"/>
    </ligand>
</feature>
<dbReference type="InterPro" id="IPR017927">
    <property type="entry name" value="FAD-bd_FR_type"/>
</dbReference>
<reference evidence="16" key="1">
    <citation type="journal article" date="2022" name="Proc. Natl. Acad. Sci. U.S.A.">
        <title>Life cycle and functional genomics of the unicellular red alga Galdieria for elucidating algal and plant evolution and industrial use.</title>
        <authorList>
            <person name="Hirooka S."/>
            <person name="Itabashi T."/>
            <person name="Ichinose T.M."/>
            <person name="Onuma R."/>
            <person name="Fujiwara T."/>
            <person name="Yamashita S."/>
            <person name="Jong L.W."/>
            <person name="Tomita R."/>
            <person name="Iwane A.H."/>
            <person name="Miyagishima S.Y."/>
        </authorList>
    </citation>
    <scope>NUCLEOTIDE SEQUENCE</scope>
    <source>
        <strain evidence="16">NBRC 102759</strain>
    </source>
</reference>
<evidence type="ECO:0000256" key="7">
    <source>
        <dbReference type="ARBA" id="ARBA00022827"/>
    </source>
</evidence>